<dbReference type="PRINTS" id="PR00318">
    <property type="entry name" value="GPROTEINA"/>
</dbReference>
<evidence type="ECO:0000256" key="8">
    <source>
        <dbReference type="ARBA" id="ARBA00023288"/>
    </source>
</evidence>
<evidence type="ECO:0000256" key="12">
    <source>
        <dbReference type="SAM" id="Phobius"/>
    </source>
</evidence>
<keyword evidence="4 10" id="KW-0460">Magnesium</keyword>
<keyword evidence="6" id="KW-0564">Palmitate</keyword>
<dbReference type="GO" id="GO:0031683">
    <property type="term" value="F:G-protein beta/gamma-subunit complex binding"/>
    <property type="evidence" value="ECO:0007669"/>
    <property type="project" value="InterPro"/>
</dbReference>
<dbReference type="PANTHER" id="PTHR10218:SF302">
    <property type="entry name" value="GUANINE NUCLEOTIDE-BINDING PROTEIN ALPHA-5 SUBUNIT"/>
    <property type="match status" value="1"/>
</dbReference>
<evidence type="ECO:0000256" key="7">
    <source>
        <dbReference type="ARBA" id="ARBA00023224"/>
    </source>
</evidence>
<accession>A0A0W0GCB4</accession>
<keyword evidence="3 9" id="KW-0547">Nucleotide-binding</keyword>
<dbReference type="Pfam" id="PF00503">
    <property type="entry name" value="G-alpha"/>
    <property type="match status" value="1"/>
</dbReference>
<dbReference type="GO" id="GO:0046872">
    <property type="term" value="F:metal ion binding"/>
    <property type="evidence" value="ECO:0007669"/>
    <property type="project" value="UniProtKB-KW"/>
</dbReference>
<keyword evidence="2 10" id="KW-0479">Metal-binding</keyword>
<name>A0A0W0GCB4_MONRR</name>
<feature type="compositionally biased region" description="Basic and acidic residues" evidence="11">
    <location>
        <begin position="1"/>
        <end position="10"/>
    </location>
</feature>
<dbReference type="GO" id="GO:0005834">
    <property type="term" value="C:heterotrimeric G-protein complex"/>
    <property type="evidence" value="ECO:0007669"/>
    <property type="project" value="TreeGrafter"/>
</dbReference>
<keyword evidence="12" id="KW-0812">Transmembrane</keyword>
<dbReference type="eggNOG" id="KOG0082">
    <property type="taxonomic scope" value="Eukaryota"/>
</dbReference>
<keyword evidence="12" id="KW-1133">Transmembrane helix</keyword>
<feature type="binding site" evidence="10">
    <location>
        <position position="439"/>
    </location>
    <ligand>
        <name>Mg(2+)</name>
        <dbReference type="ChEBI" id="CHEBI:18420"/>
    </ligand>
</feature>
<dbReference type="GO" id="GO:0003924">
    <property type="term" value="F:GTPase activity"/>
    <property type="evidence" value="ECO:0007669"/>
    <property type="project" value="InterPro"/>
</dbReference>
<evidence type="ECO:0000313" key="13">
    <source>
        <dbReference type="EMBL" id="KTB46205.1"/>
    </source>
</evidence>
<dbReference type="InterPro" id="IPR027417">
    <property type="entry name" value="P-loop_NTPase"/>
</dbReference>
<dbReference type="Gene3D" id="3.40.50.300">
    <property type="entry name" value="P-loop containing nucleotide triphosphate hydrolases"/>
    <property type="match status" value="1"/>
</dbReference>
<evidence type="ECO:0000256" key="10">
    <source>
        <dbReference type="PIRSR" id="PIRSR601019-2"/>
    </source>
</evidence>
<feature type="binding site" evidence="9">
    <location>
        <begin position="435"/>
        <end position="440"/>
    </location>
    <ligand>
        <name>GTP</name>
        <dbReference type="ChEBI" id="CHEBI:37565"/>
    </ligand>
</feature>
<dbReference type="GO" id="GO:0005525">
    <property type="term" value="F:GTP binding"/>
    <property type="evidence" value="ECO:0007669"/>
    <property type="project" value="UniProtKB-KW"/>
</dbReference>
<feature type="binding site" evidence="10">
    <location>
        <position position="574"/>
    </location>
    <ligand>
        <name>Mg(2+)</name>
        <dbReference type="ChEBI" id="CHEBI:18420"/>
    </ligand>
</feature>
<feature type="binding site" evidence="9">
    <location>
        <begin position="662"/>
        <end position="665"/>
    </location>
    <ligand>
        <name>GTP</name>
        <dbReference type="ChEBI" id="CHEBI:37565"/>
    </ligand>
</feature>
<dbReference type="EMBL" id="LATX01000449">
    <property type="protein sequence ID" value="KTB46205.1"/>
    <property type="molecule type" value="Genomic_DNA"/>
</dbReference>
<keyword evidence="7" id="KW-0807">Transducer</keyword>
<gene>
    <name evidence="13" type="ORF">WG66_1217</name>
</gene>
<feature type="region of interest" description="Disordered" evidence="11">
    <location>
        <begin position="1"/>
        <end position="34"/>
    </location>
</feature>
<evidence type="ECO:0000256" key="2">
    <source>
        <dbReference type="ARBA" id="ARBA00022723"/>
    </source>
</evidence>
<dbReference type="Proteomes" id="UP000054988">
    <property type="component" value="Unassembled WGS sequence"/>
</dbReference>
<dbReference type="FunFam" id="3.40.50.300:FF:003800">
    <property type="entry name" value="Guanine nucleotide-binding protein G(k) subunit alpha"/>
    <property type="match status" value="1"/>
</dbReference>
<dbReference type="GO" id="GO:0005737">
    <property type="term" value="C:cytoplasm"/>
    <property type="evidence" value="ECO:0007669"/>
    <property type="project" value="TreeGrafter"/>
</dbReference>
<dbReference type="SMART" id="SM00275">
    <property type="entry name" value="G_alpha"/>
    <property type="match status" value="1"/>
</dbReference>
<reference evidence="13 14" key="1">
    <citation type="submission" date="2015-12" db="EMBL/GenBank/DDBJ databases">
        <title>Draft genome sequence of Moniliophthora roreri, the causal agent of frosty pod rot of cacao.</title>
        <authorList>
            <person name="Aime M.C."/>
            <person name="Diaz-Valderrama J.R."/>
            <person name="Kijpornyongpan T."/>
            <person name="Phillips-Mora W."/>
        </authorList>
    </citation>
    <scope>NUCLEOTIDE SEQUENCE [LARGE SCALE GENOMIC DNA]</scope>
    <source>
        <strain evidence="13 14">MCA 2952</strain>
    </source>
</reference>
<feature type="transmembrane region" description="Helical" evidence="12">
    <location>
        <begin position="273"/>
        <end position="295"/>
    </location>
</feature>
<dbReference type="Gene3D" id="1.10.400.10">
    <property type="entry name" value="GI Alpha 1, domain 2-like"/>
    <property type="match status" value="1"/>
</dbReference>
<dbReference type="PROSITE" id="PS51882">
    <property type="entry name" value="G_ALPHA"/>
    <property type="match status" value="1"/>
</dbReference>
<feature type="binding site" evidence="9">
    <location>
        <begin position="593"/>
        <end position="597"/>
    </location>
    <ligand>
        <name>GTP</name>
        <dbReference type="ChEBI" id="CHEBI:37565"/>
    </ligand>
</feature>
<evidence type="ECO:0000256" key="11">
    <source>
        <dbReference type="SAM" id="MobiDB-lite"/>
    </source>
</evidence>
<dbReference type="AlphaFoldDB" id="A0A0W0GCB4"/>
<evidence type="ECO:0000256" key="5">
    <source>
        <dbReference type="ARBA" id="ARBA00023134"/>
    </source>
</evidence>
<dbReference type="CDD" id="cd00066">
    <property type="entry name" value="G-alpha"/>
    <property type="match status" value="1"/>
</dbReference>
<dbReference type="SUPFAM" id="SSF52540">
    <property type="entry name" value="P-loop containing nucleoside triphosphate hydrolases"/>
    <property type="match status" value="1"/>
</dbReference>
<protein>
    <submittedName>
        <fullName evidence="13">Uncharacterized protein</fullName>
    </submittedName>
</protein>
<keyword evidence="1" id="KW-0519">Myristate</keyword>
<evidence type="ECO:0000256" key="9">
    <source>
        <dbReference type="PIRSR" id="PIRSR601019-1"/>
    </source>
</evidence>
<dbReference type="GO" id="GO:0001664">
    <property type="term" value="F:G protein-coupled receptor binding"/>
    <property type="evidence" value="ECO:0007669"/>
    <property type="project" value="TreeGrafter"/>
</dbReference>
<keyword evidence="12" id="KW-0472">Membrane</keyword>
<feature type="compositionally biased region" description="Polar residues" evidence="11">
    <location>
        <begin position="11"/>
        <end position="28"/>
    </location>
</feature>
<dbReference type="GO" id="GO:0000750">
    <property type="term" value="P:pheromone-dependent signal transduction involved in conjugation with cellular fusion"/>
    <property type="evidence" value="ECO:0007669"/>
    <property type="project" value="TreeGrafter"/>
</dbReference>
<dbReference type="InterPro" id="IPR001019">
    <property type="entry name" value="Gprotein_alpha_su"/>
</dbReference>
<dbReference type="InterPro" id="IPR011025">
    <property type="entry name" value="GproteinA_insert"/>
</dbReference>
<evidence type="ECO:0000256" key="3">
    <source>
        <dbReference type="ARBA" id="ARBA00022741"/>
    </source>
</evidence>
<comment type="caution">
    <text evidence="13">The sequence shown here is derived from an EMBL/GenBank/DDBJ whole genome shotgun (WGS) entry which is preliminary data.</text>
</comment>
<proteinExistence type="predicted"/>
<evidence type="ECO:0000256" key="4">
    <source>
        <dbReference type="ARBA" id="ARBA00022842"/>
    </source>
</evidence>
<evidence type="ECO:0000256" key="6">
    <source>
        <dbReference type="ARBA" id="ARBA00023139"/>
    </source>
</evidence>
<dbReference type="GO" id="GO:0007186">
    <property type="term" value="P:G protein-coupled receptor signaling pathway"/>
    <property type="evidence" value="ECO:0007669"/>
    <property type="project" value="InterPro"/>
</dbReference>
<sequence>MSKNIRDSSRVRSGQSNNVDGHQYNPNQPKKHIDRNHNVYLTSDYRYNNAANNGTGGHQNADNGDKTYSTSNCGSYSTTNNGVDFRLCTPKSLYTTTVNEGISKMLLTDEHSERSSLLSKTGTFTSTSTIPGIGSVSGRVIKRLGQVVVNGVDTFIVRRRLGQIEEYSREEALSTDDREKVLECFDDLLEFSRSIYTFPVRERASRVIMAKIGKMNFEDLATALVSTGSVSVASDAATILEEATMKRLLVHRTAALETYIAAFPRKQQNMPGFILHSAFLLYLAYVAGLGSPVYARIIVELDIINFLHDLGFFNPSHQVDAAVAGRLLLHVLMRKLQLESSSVAYQSVSSSLTELLQLSTATDNPSNREWIKSLTQRNSETSFSWSWTDQDNLTPFDITAVVKNAIIHLETCELYNIAAESGPEIPNILLLGTGECGKSTMLKQLLLSQASLDKYLDISGFAGLVGAEAIYSLRKIVRHSLDHDNYSWAKWPYRSILEMFQGELDAYGDFPVEVDIINLMRTVERYVEVFHLMKGLVHDEKTDYYLDLLGALRRSHSSIYTPSNQDILHCYVTTLGIKDESIIIKDETCRVFDVGGQRSERKKWIHCFPDASIVVFVASLSEYDQVLMEDPSINRLSESLILFEAVAHTHWLTNVPMVLLLNKKDVLERKIAKSPIVNFFPDYAGGTDVKAACKYFVQRFLSVSKHPEMPVHILSAVGGDEVQG</sequence>
<organism evidence="13 14">
    <name type="scientific">Moniliophthora roreri</name>
    <name type="common">Frosty pod rot fungus</name>
    <name type="synonym">Monilia roreri</name>
    <dbReference type="NCBI Taxonomy" id="221103"/>
    <lineage>
        <taxon>Eukaryota</taxon>
        <taxon>Fungi</taxon>
        <taxon>Dikarya</taxon>
        <taxon>Basidiomycota</taxon>
        <taxon>Agaricomycotina</taxon>
        <taxon>Agaricomycetes</taxon>
        <taxon>Agaricomycetidae</taxon>
        <taxon>Agaricales</taxon>
        <taxon>Marasmiineae</taxon>
        <taxon>Marasmiaceae</taxon>
        <taxon>Moniliophthora</taxon>
    </lineage>
</organism>
<dbReference type="PANTHER" id="PTHR10218">
    <property type="entry name" value="GTP-BINDING PROTEIN ALPHA SUBUNIT"/>
    <property type="match status" value="1"/>
</dbReference>
<feature type="binding site" evidence="9">
    <location>
        <begin position="568"/>
        <end position="574"/>
    </location>
    <ligand>
        <name>GTP</name>
        <dbReference type="ChEBI" id="CHEBI:37565"/>
    </ligand>
</feature>
<feature type="binding site" evidence="9">
    <location>
        <position position="716"/>
    </location>
    <ligand>
        <name>GTP</name>
        <dbReference type="ChEBI" id="CHEBI:37565"/>
    </ligand>
</feature>
<keyword evidence="5 9" id="KW-0342">GTP-binding</keyword>
<evidence type="ECO:0000313" key="14">
    <source>
        <dbReference type="Proteomes" id="UP000054988"/>
    </source>
</evidence>
<evidence type="ECO:0000256" key="1">
    <source>
        <dbReference type="ARBA" id="ARBA00022707"/>
    </source>
</evidence>
<keyword evidence="8" id="KW-0449">Lipoprotein</keyword>